<dbReference type="PROSITE" id="PS50949">
    <property type="entry name" value="HTH_GNTR"/>
    <property type="match status" value="1"/>
</dbReference>
<organism evidence="5 6">
    <name type="scientific">Neorhodopirellula lusitana</name>
    <dbReference type="NCBI Taxonomy" id="445327"/>
    <lineage>
        <taxon>Bacteria</taxon>
        <taxon>Pseudomonadati</taxon>
        <taxon>Planctomycetota</taxon>
        <taxon>Planctomycetia</taxon>
        <taxon>Pirellulales</taxon>
        <taxon>Pirellulaceae</taxon>
        <taxon>Neorhodopirellula</taxon>
    </lineage>
</organism>
<dbReference type="Pfam" id="PF00392">
    <property type="entry name" value="GntR"/>
    <property type="match status" value="1"/>
</dbReference>
<dbReference type="CDD" id="cd07377">
    <property type="entry name" value="WHTH_GntR"/>
    <property type="match status" value="1"/>
</dbReference>
<reference evidence="5 6" key="1">
    <citation type="submission" date="2017-05" db="EMBL/GenBank/DDBJ databases">
        <authorList>
            <person name="Varghese N."/>
            <person name="Submissions S."/>
        </authorList>
    </citation>
    <scope>NUCLEOTIDE SEQUENCE [LARGE SCALE GENOMIC DNA]</scope>
    <source>
        <strain evidence="5 6">DSM 25457</strain>
    </source>
</reference>
<dbReference type="InterPro" id="IPR008920">
    <property type="entry name" value="TF_FadR/GntR_C"/>
</dbReference>
<sequence>MPTAPLTIREQITNRLRDDLVSGEFPAGATLRETELASKLGVSRGPIRDAFIQLSHEGFLTYQANRGVTVRDPPNPEDRGFITMVRQQIEGYVVEKGIAELDDVGIALVERALRRLKDACDSCEANRIAQCDIAFHEAILIACGGEDFVGAWRLLCSRMLLTYTRLENYEQSYQEHAKIFESLQTKKARATIAALKANIK</sequence>
<name>A0ABY1Q928_9BACT</name>
<dbReference type="PANTHER" id="PTHR43537:SF24">
    <property type="entry name" value="GLUCONATE OPERON TRANSCRIPTIONAL REPRESSOR"/>
    <property type="match status" value="1"/>
</dbReference>
<dbReference type="Gene3D" id="1.20.120.530">
    <property type="entry name" value="GntR ligand-binding domain-like"/>
    <property type="match status" value="1"/>
</dbReference>
<gene>
    <name evidence="5" type="ORF">SAMN06265222_108124</name>
</gene>
<keyword evidence="2" id="KW-0238">DNA-binding</keyword>
<evidence type="ECO:0000313" key="6">
    <source>
        <dbReference type="Proteomes" id="UP001158067"/>
    </source>
</evidence>
<accession>A0ABY1Q928</accession>
<dbReference type="PANTHER" id="PTHR43537">
    <property type="entry name" value="TRANSCRIPTIONAL REGULATOR, GNTR FAMILY"/>
    <property type="match status" value="1"/>
</dbReference>
<dbReference type="InterPro" id="IPR036388">
    <property type="entry name" value="WH-like_DNA-bd_sf"/>
</dbReference>
<protein>
    <submittedName>
        <fullName evidence="5">Transcriptional regulator, GntR family</fullName>
    </submittedName>
</protein>
<dbReference type="InterPro" id="IPR000524">
    <property type="entry name" value="Tscrpt_reg_HTH_GntR"/>
</dbReference>
<dbReference type="SUPFAM" id="SSF48008">
    <property type="entry name" value="GntR ligand-binding domain-like"/>
    <property type="match status" value="1"/>
</dbReference>
<dbReference type="SMART" id="SM00345">
    <property type="entry name" value="HTH_GNTR"/>
    <property type="match status" value="1"/>
</dbReference>
<evidence type="ECO:0000256" key="1">
    <source>
        <dbReference type="ARBA" id="ARBA00023015"/>
    </source>
</evidence>
<dbReference type="Gene3D" id="1.10.10.10">
    <property type="entry name" value="Winged helix-like DNA-binding domain superfamily/Winged helix DNA-binding domain"/>
    <property type="match status" value="1"/>
</dbReference>
<keyword evidence="1" id="KW-0805">Transcription regulation</keyword>
<evidence type="ECO:0000256" key="2">
    <source>
        <dbReference type="ARBA" id="ARBA00023125"/>
    </source>
</evidence>
<keyword evidence="3" id="KW-0804">Transcription</keyword>
<dbReference type="SUPFAM" id="SSF46785">
    <property type="entry name" value="Winged helix' DNA-binding domain"/>
    <property type="match status" value="1"/>
</dbReference>
<keyword evidence="6" id="KW-1185">Reference proteome</keyword>
<dbReference type="InterPro" id="IPR036390">
    <property type="entry name" value="WH_DNA-bd_sf"/>
</dbReference>
<evidence type="ECO:0000256" key="3">
    <source>
        <dbReference type="ARBA" id="ARBA00023163"/>
    </source>
</evidence>
<evidence type="ECO:0000313" key="5">
    <source>
        <dbReference type="EMBL" id="SMP63641.1"/>
    </source>
</evidence>
<dbReference type="Pfam" id="PF07729">
    <property type="entry name" value="FCD"/>
    <property type="match status" value="1"/>
</dbReference>
<dbReference type="Proteomes" id="UP001158067">
    <property type="component" value="Unassembled WGS sequence"/>
</dbReference>
<feature type="domain" description="HTH gntR-type" evidence="4">
    <location>
        <begin position="6"/>
        <end position="73"/>
    </location>
</feature>
<dbReference type="RefSeq" id="WP_283433493.1">
    <property type="nucleotide sequence ID" value="NZ_FXUG01000008.1"/>
</dbReference>
<evidence type="ECO:0000259" key="4">
    <source>
        <dbReference type="PROSITE" id="PS50949"/>
    </source>
</evidence>
<proteinExistence type="predicted"/>
<comment type="caution">
    <text evidence="5">The sequence shown here is derived from an EMBL/GenBank/DDBJ whole genome shotgun (WGS) entry which is preliminary data.</text>
</comment>
<dbReference type="InterPro" id="IPR011711">
    <property type="entry name" value="GntR_C"/>
</dbReference>
<dbReference type="EMBL" id="FXUG01000008">
    <property type="protein sequence ID" value="SMP63641.1"/>
    <property type="molecule type" value="Genomic_DNA"/>
</dbReference>